<dbReference type="EMBL" id="MCGR01000076">
    <property type="protein sequence ID" value="ORY59445.1"/>
    <property type="molecule type" value="Genomic_DNA"/>
</dbReference>
<evidence type="ECO:0000256" key="1">
    <source>
        <dbReference type="SAM" id="MobiDB-lite"/>
    </source>
</evidence>
<keyword evidence="3" id="KW-1185">Reference proteome</keyword>
<sequence length="104" mass="10515">MSAPAAAAPAGTTAAPAAGQAQGQGDALDKAVDFVGQKAGHRQSRGVTEKISDGIRSIFKKATGKDVPVKDQFELSSSKASNALFDSRALEASSVPPLSPLPLP</sequence>
<evidence type="ECO:0000313" key="3">
    <source>
        <dbReference type="Proteomes" id="UP000193467"/>
    </source>
</evidence>
<dbReference type="PANTHER" id="PTHR40462:SF1">
    <property type="entry name" value="EXPRESSED PROTEIN"/>
    <property type="match status" value="1"/>
</dbReference>
<feature type="compositionally biased region" description="Low complexity" evidence="1">
    <location>
        <begin position="1"/>
        <end position="25"/>
    </location>
</feature>
<name>A0A1Y2DL43_9BASI</name>
<dbReference type="OrthoDB" id="3050608at2759"/>
<dbReference type="PANTHER" id="PTHR40462">
    <property type="entry name" value="CHROMOSOME 1, WHOLE GENOME SHOTGUN SEQUENCE"/>
    <property type="match status" value="1"/>
</dbReference>
<proteinExistence type="predicted"/>
<accession>A0A1Y2DL43</accession>
<gene>
    <name evidence="2" type="ORF">BCR35DRAFT_201028</name>
</gene>
<protein>
    <submittedName>
        <fullName evidence="2">Uncharacterized protein</fullName>
    </submittedName>
</protein>
<organism evidence="2 3">
    <name type="scientific">Leucosporidium creatinivorum</name>
    <dbReference type="NCBI Taxonomy" id="106004"/>
    <lineage>
        <taxon>Eukaryota</taxon>
        <taxon>Fungi</taxon>
        <taxon>Dikarya</taxon>
        <taxon>Basidiomycota</taxon>
        <taxon>Pucciniomycotina</taxon>
        <taxon>Microbotryomycetes</taxon>
        <taxon>Leucosporidiales</taxon>
        <taxon>Leucosporidium</taxon>
    </lineage>
</organism>
<dbReference type="InParanoid" id="A0A1Y2DL43"/>
<dbReference type="Proteomes" id="UP000193467">
    <property type="component" value="Unassembled WGS sequence"/>
</dbReference>
<dbReference type="AlphaFoldDB" id="A0A1Y2DL43"/>
<feature type="region of interest" description="Disordered" evidence="1">
    <location>
        <begin position="1"/>
        <end position="26"/>
    </location>
</feature>
<reference evidence="2 3" key="1">
    <citation type="submission" date="2016-07" db="EMBL/GenBank/DDBJ databases">
        <title>Pervasive Adenine N6-methylation of Active Genes in Fungi.</title>
        <authorList>
            <consortium name="DOE Joint Genome Institute"/>
            <person name="Mondo S.J."/>
            <person name="Dannebaum R.O."/>
            <person name="Kuo R.C."/>
            <person name="Labutti K."/>
            <person name="Haridas S."/>
            <person name="Kuo A."/>
            <person name="Salamov A."/>
            <person name="Ahrendt S.R."/>
            <person name="Lipzen A."/>
            <person name="Sullivan W."/>
            <person name="Andreopoulos W.B."/>
            <person name="Clum A."/>
            <person name="Lindquist E."/>
            <person name="Daum C."/>
            <person name="Ramamoorthy G.K."/>
            <person name="Gryganskyi A."/>
            <person name="Culley D."/>
            <person name="Magnuson J.K."/>
            <person name="James T.Y."/>
            <person name="O'Malley M.A."/>
            <person name="Stajich J.E."/>
            <person name="Spatafora J.W."/>
            <person name="Visel A."/>
            <person name="Grigoriev I.V."/>
        </authorList>
    </citation>
    <scope>NUCLEOTIDE SEQUENCE [LARGE SCALE GENOMIC DNA]</scope>
    <source>
        <strain evidence="2 3">62-1032</strain>
    </source>
</reference>
<comment type="caution">
    <text evidence="2">The sequence shown here is derived from an EMBL/GenBank/DDBJ whole genome shotgun (WGS) entry which is preliminary data.</text>
</comment>
<evidence type="ECO:0000313" key="2">
    <source>
        <dbReference type="EMBL" id="ORY59445.1"/>
    </source>
</evidence>